<dbReference type="SUPFAM" id="SSF57938">
    <property type="entry name" value="DnaJ/Hsp40 cysteine-rich domain"/>
    <property type="match status" value="1"/>
</dbReference>
<dbReference type="Gene3D" id="2.10.230.10">
    <property type="entry name" value="Heat shock protein DnaJ, cysteine-rich domain"/>
    <property type="match status" value="1"/>
</dbReference>
<feature type="zinc finger region" description="CR-type" evidence="8">
    <location>
        <begin position="47"/>
        <end position="128"/>
    </location>
</feature>
<dbReference type="FunFam" id="2.10.230.10:FF:000002">
    <property type="entry name" value="Molecular chaperone DnaJ"/>
    <property type="match status" value="1"/>
</dbReference>
<comment type="similarity">
    <text evidence="6">Belongs to the DnaJ family.</text>
</comment>
<sequence>LGDIFGSFFGGGMNFAGFGNGMNASRQDRPRDLRYRIRLDFMDSMKENEFEIEVQKEVVCNHCKGTGSDNGKLKPCDTCGGSGQVQQMQNSVLGRMSFVSRCPKCNGKGKTYEKACAQCNGSGFKEKKEKIKIKVPAGAYDGMVLRFRGSGHEANSNSAGDLFVEISVDPHEEFERRGNDIYSTVTIDPWLAALGDIIEVPTVHGKVKLKVPSGTQSGTVLRVKSKGASILGRNSYGDHYVKLSISIPKKLSRQQKKLWEQLRDTA</sequence>
<evidence type="ECO:0000256" key="7">
    <source>
        <dbReference type="ARBA" id="ARBA00067609"/>
    </source>
</evidence>
<dbReference type="GO" id="GO:0031072">
    <property type="term" value="F:heat shock protein binding"/>
    <property type="evidence" value="ECO:0007669"/>
    <property type="project" value="InterPro"/>
</dbReference>
<dbReference type="InterPro" id="IPR008971">
    <property type="entry name" value="HSP40/DnaJ_pept-bd"/>
</dbReference>
<dbReference type="Proteomes" id="UP000748332">
    <property type="component" value="Unassembled WGS sequence"/>
</dbReference>
<dbReference type="PROSITE" id="PS51188">
    <property type="entry name" value="ZF_CR"/>
    <property type="match status" value="1"/>
</dbReference>
<keyword evidence="2" id="KW-0677">Repeat</keyword>
<gene>
    <name evidence="10" type="ORF">KC622_02295</name>
</gene>
<reference evidence="10" key="2">
    <citation type="journal article" date="2021" name="Microbiome">
        <title>Successional dynamics and alternative stable states in a saline activated sludge microbial community over 9 years.</title>
        <authorList>
            <person name="Wang Y."/>
            <person name="Ye J."/>
            <person name="Ju F."/>
            <person name="Liu L."/>
            <person name="Boyd J.A."/>
            <person name="Deng Y."/>
            <person name="Parks D.H."/>
            <person name="Jiang X."/>
            <person name="Yin X."/>
            <person name="Woodcroft B.J."/>
            <person name="Tyson G.W."/>
            <person name="Hugenholtz P."/>
            <person name="Polz M.F."/>
            <person name="Zhang T."/>
        </authorList>
    </citation>
    <scope>NUCLEOTIDE SEQUENCE</scope>
    <source>
        <strain evidence="10">HKST-UBA16</strain>
    </source>
</reference>
<evidence type="ECO:0000256" key="3">
    <source>
        <dbReference type="ARBA" id="ARBA00022771"/>
    </source>
</evidence>
<name>A0A955KUZ4_9BACT</name>
<evidence type="ECO:0000256" key="1">
    <source>
        <dbReference type="ARBA" id="ARBA00022723"/>
    </source>
</evidence>
<dbReference type="Pfam" id="PF01556">
    <property type="entry name" value="DnaJ_C"/>
    <property type="match status" value="1"/>
</dbReference>
<reference evidence="10" key="1">
    <citation type="submission" date="2020-04" db="EMBL/GenBank/DDBJ databases">
        <authorList>
            <person name="Zhang T."/>
        </authorList>
    </citation>
    <scope>NUCLEOTIDE SEQUENCE</scope>
    <source>
        <strain evidence="10">HKST-UBA16</strain>
    </source>
</reference>
<evidence type="ECO:0000313" key="11">
    <source>
        <dbReference type="Proteomes" id="UP000748332"/>
    </source>
</evidence>
<dbReference type="GO" id="GO:0008270">
    <property type="term" value="F:zinc ion binding"/>
    <property type="evidence" value="ECO:0007669"/>
    <property type="project" value="UniProtKB-KW"/>
</dbReference>
<dbReference type="SUPFAM" id="SSF49493">
    <property type="entry name" value="HSP40/DnaJ peptide-binding domain"/>
    <property type="match status" value="2"/>
</dbReference>
<evidence type="ECO:0000256" key="5">
    <source>
        <dbReference type="ARBA" id="ARBA00023186"/>
    </source>
</evidence>
<keyword evidence="1 8" id="KW-0479">Metal-binding</keyword>
<keyword evidence="5" id="KW-0143">Chaperone</keyword>
<dbReference type="Gene3D" id="2.60.260.20">
    <property type="entry name" value="Urease metallochaperone UreE, N-terminal domain"/>
    <property type="match status" value="2"/>
</dbReference>
<dbReference type="AlphaFoldDB" id="A0A955KUZ4"/>
<keyword evidence="3 8" id="KW-0863">Zinc-finger</keyword>
<dbReference type="InterPro" id="IPR036410">
    <property type="entry name" value="HSP_DnaJ_Cys-rich_dom_sf"/>
</dbReference>
<feature type="domain" description="CR-type" evidence="9">
    <location>
        <begin position="47"/>
        <end position="128"/>
    </location>
</feature>
<dbReference type="InterPro" id="IPR002939">
    <property type="entry name" value="DnaJ_C"/>
</dbReference>
<proteinExistence type="inferred from homology"/>
<evidence type="ECO:0000256" key="2">
    <source>
        <dbReference type="ARBA" id="ARBA00022737"/>
    </source>
</evidence>
<dbReference type="GO" id="GO:0005737">
    <property type="term" value="C:cytoplasm"/>
    <property type="evidence" value="ECO:0007669"/>
    <property type="project" value="TreeGrafter"/>
</dbReference>
<protein>
    <recommendedName>
        <fullName evidence="7">Chaperone protein DnaJ</fullName>
    </recommendedName>
</protein>
<dbReference type="PANTHER" id="PTHR43096:SF52">
    <property type="entry name" value="DNAJ HOMOLOG 1, MITOCHONDRIAL-RELATED"/>
    <property type="match status" value="1"/>
</dbReference>
<dbReference type="CDD" id="cd10747">
    <property type="entry name" value="DnaJ_C"/>
    <property type="match status" value="1"/>
</dbReference>
<evidence type="ECO:0000313" key="10">
    <source>
        <dbReference type="EMBL" id="MCA9375137.1"/>
    </source>
</evidence>
<dbReference type="GO" id="GO:0042026">
    <property type="term" value="P:protein refolding"/>
    <property type="evidence" value="ECO:0007669"/>
    <property type="project" value="TreeGrafter"/>
</dbReference>
<accession>A0A955KUZ4</accession>
<dbReference type="PANTHER" id="PTHR43096">
    <property type="entry name" value="DNAJ HOMOLOG 1, MITOCHONDRIAL-RELATED"/>
    <property type="match status" value="1"/>
</dbReference>
<organism evidence="10 11">
    <name type="scientific">Candidatus Dojkabacteria bacterium</name>
    <dbReference type="NCBI Taxonomy" id="2099670"/>
    <lineage>
        <taxon>Bacteria</taxon>
        <taxon>Candidatus Dojkabacteria</taxon>
    </lineage>
</organism>
<evidence type="ECO:0000256" key="8">
    <source>
        <dbReference type="PROSITE-ProRule" id="PRU00546"/>
    </source>
</evidence>
<evidence type="ECO:0000256" key="4">
    <source>
        <dbReference type="ARBA" id="ARBA00022833"/>
    </source>
</evidence>
<dbReference type="FunFam" id="2.60.260.20:FF:000005">
    <property type="entry name" value="Chaperone protein dnaJ 1, mitochondrial"/>
    <property type="match status" value="1"/>
</dbReference>
<comment type="caution">
    <text evidence="10">The sequence shown here is derived from an EMBL/GenBank/DDBJ whole genome shotgun (WGS) entry which is preliminary data.</text>
</comment>
<dbReference type="InterPro" id="IPR001305">
    <property type="entry name" value="HSP_DnaJ_Cys-rich_dom"/>
</dbReference>
<evidence type="ECO:0000259" key="9">
    <source>
        <dbReference type="PROSITE" id="PS51188"/>
    </source>
</evidence>
<keyword evidence="4 8" id="KW-0862">Zinc</keyword>
<dbReference type="Pfam" id="PF00684">
    <property type="entry name" value="DnaJ_CXXCXGXG"/>
    <property type="match status" value="1"/>
</dbReference>
<feature type="non-terminal residue" evidence="10">
    <location>
        <position position="1"/>
    </location>
</feature>
<dbReference type="EMBL" id="JAGQLM010000094">
    <property type="protein sequence ID" value="MCA9375137.1"/>
    <property type="molecule type" value="Genomic_DNA"/>
</dbReference>
<evidence type="ECO:0000256" key="6">
    <source>
        <dbReference type="ARBA" id="ARBA00061004"/>
    </source>
</evidence>
<dbReference type="GO" id="GO:0051082">
    <property type="term" value="F:unfolded protein binding"/>
    <property type="evidence" value="ECO:0007669"/>
    <property type="project" value="InterPro"/>
</dbReference>
<dbReference type="CDD" id="cd10719">
    <property type="entry name" value="DnaJ_zf"/>
    <property type="match status" value="1"/>
</dbReference>